<feature type="compositionally biased region" description="Acidic residues" evidence="1">
    <location>
        <begin position="17"/>
        <end position="29"/>
    </location>
</feature>
<feature type="compositionally biased region" description="Basic and acidic residues" evidence="1">
    <location>
        <begin position="1"/>
        <end position="16"/>
    </location>
</feature>
<protein>
    <recommendedName>
        <fullName evidence="2">DUF5709 domain-containing protein</fullName>
    </recommendedName>
</protein>
<accession>A0A941IJL5</accession>
<keyword evidence="4" id="KW-1185">Reference proteome</keyword>
<dbReference type="Pfam" id="PF18970">
    <property type="entry name" value="DUF5709"/>
    <property type="match status" value="1"/>
</dbReference>
<comment type="caution">
    <text evidence="3">The sequence shown here is derived from an EMBL/GenBank/DDBJ whole genome shotgun (WGS) entry which is preliminary data.</text>
</comment>
<proteinExistence type="predicted"/>
<evidence type="ECO:0000313" key="3">
    <source>
        <dbReference type="EMBL" id="MBR7827997.1"/>
    </source>
</evidence>
<feature type="region of interest" description="Disordered" evidence="1">
    <location>
        <begin position="1"/>
        <end position="96"/>
    </location>
</feature>
<evidence type="ECO:0000313" key="4">
    <source>
        <dbReference type="Proteomes" id="UP000676325"/>
    </source>
</evidence>
<gene>
    <name evidence="3" type="ORF">KDK95_16900</name>
</gene>
<reference evidence="3" key="1">
    <citation type="submission" date="2021-04" db="EMBL/GenBank/DDBJ databases">
        <title>Genome based classification of Actinospica acidithermotolerans sp. nov., an actinobacterium isolated from an Indonesian hot spring.</title>
        <authorList>
            <person name="Kusuma A.B."/>
            <person name="Putra K.E."/>
            <person name="Nafisah S."/>
            <person name="Loh J."/>
            <person name="Nouioui I."/>
            <person name="Goodfellow M."/>
        </authorList>
    </citation>
    <scope>NUCLEOTIDE SEQUENCE</scope>
    <source>
        <strain evidence="3">MGRD01-02</strain>
    </source>
</reference>
<feature type="domain" description="DUF5709" evidence="2">
    <location>
        <begin position="95"/>
        <end position="144"/>
    </location>
</feature>
<dbReference type="Proteomes" id="UP000676325">
    <property type="component" value="Unassembled WGS sequence"/>
</dbReference>
<evidence type="ECO:0000259" key="2">
    <source>
        <dbReference type="Pfam" id="PF18970"/>
    </source>
</evidence>
<dbReference type="EMBL" id="JAGSOH010000047">
    <property type="protein sequence ID" value="MBR7827997.1"/>
    <property type="molecule type" value="Genomic_DNA"/>
</dbReference>
<organism evidence="3 4">
    <name type="scientific">Actinospica acidithermotolerans</name>
    <dbReference type="NCBI Taxonomy" id="2828514"/>
    <lineage>
        <taxon>Bacteria</taxon>
        <taxon>Bacillati</taxon>
        <taxon>Actinomycetota</taxon>
        <taxon>Actinomycetes</taxon>
        <taxon>Catenulisporales</taxon>
        <taxon>Actinospicaceae</taxon>
        <taxon>Actinospica</taxon>
    </lineage>
</organism>
<dbReference type="AlphaFoldDB" id="A0A941IJL5"/>
<dbReference type="RefSeq" id="WP_212519139.1">
    <property type="nucleotide sequence ID" value="NZ_JAGSOH010000047.1"/>
</dbReference>
<dbReference type="InterPro" id="IPR043763">
    <property type="entry name" value="DUF5709"/>
</dbReference>
<evidence type="ECO:0000256" key="1">
    <source>
        <dbReference type="SAM" id="MobiDB-lite"/>
    </source>
</evidence>
<feature type="compositionally biased region" description="Basic and acidic residues" evidence="1">
    <location>
        <begin position="68"/>
        <end position="77"/>
    </location>
</feature>
<name>A0A941IJL5_9ACTN</name>
<feature type="region of interest" description="Disordered" evidence="1">
    <location>
        <begin position="126"/>
        <end position="167"/>
    </location>
</feature>
<sequence>MSTQDQHDQTEQRTDVEGLETQDVPEDEGVLQPSETLESDDLAQDPLDTGISPPERHPASERFGVTEAEARQGETLDQRLAQEVPEQDPRNPAPVDAERAGRLVAADEGALSVDAAAPRQFAREVGRDGGAASAEEAAVHLVPEDESGFPENGSGSPDPEAGADERS</sequence>